<evidence type="ECO:0000256" key="5">
    <source>
        <dbReference type="ARBA" id="ARBA00022777"/>
    </source>
</evidence>
<dbReference type="GO" id="GO:0000155">
    <property type="term" value="F:phosphorelay sensor kinase activity"/>
    <property type="evidence" value="ECO:0007669"/>
    <property type="project" value="InterPro"/>
</dbReference>
<keyword evidence="4" id="KW-0808">Transferase</keyword>
<evidence type="ECO:0000256" key="2">
    <source>
        <dbReference type="ARBA" id="ARBA00012438"/>
    </source>
</evidence>
<dbReference type="EMBL" id="NXIE01000002">
    <property type="protein sequence ID" value="RXK13174.1"/>
    <property type="molecule type" value="Genomic_DNA"/>
</dbReference>
<dbReference type="InterPro" id="IPR036097">
    <property type="entry name" value="HisK_dim/P_sf"/>
</dbReference>
<dbReference type="InterPro" id="IPR019494">
    <property type="entry name" value="FIST_C"/>
</dbReference>
<dbReference type="InterPro" id="IPR050351">
    <property type="entry name" value="BphY/WalK/GraS-like"/>
</dbReference>
<evidence type="ECO:0000259" key="7">
    <source>
        <dbReference type="PROSITE" id="PS50109"/>
    </source>
</evidence>
<dbReference type="GO" id="GO:0004721">
    <property type="term" value="F:phosphoprotein phosphatase activity"/>
    <property type="evidence" value="ECO:0007669"/>
    <property type="project" value="TreeGrafter"/>
</dbReference>
<evidence type="ECO:0000256" key="6">
    <source>
        <dbReference type="ARBA" id="ARBA00023012"/>
    </source>
</evidence>
<organism evidence="8 9">
    <name type="scientific">Halarcobacter mediterraneus</name>
    <dbReference type="NCBI Taxonomy" id="2023153"/>
    <lineage>
        <taxon>Bacteria</taxon>
        <taxon>Pseudomonadati</taxon>
        <taxon>Campylobacterota</taxon>
        <taxon>Epsilonproteobacteria</taxon>
        <taxon>Campylobacterales</taxon>
        <taxon>Arcobacteraceae</taxon>
        <taxon>Halarcobacter</taxon>
    </lineage>
</organism>
<dbReference type="GO" id="GO:0016036">
    <property type="term" value="P:cellular response to phosphate starvation"/>
    <property type="evidence" value="ECO:0007669"/>
    <property type="project" value="TreeGrafter"/>
</dbReference>
<evidence type="ECO:0000256" key="4">
    <source>
        <dbReference type="ARBA" id="ARBA00022679"/>
    </source>
</evidence>
<dbReference type="Gene3D" id="1.10.287.130">
    <property type="match status" value="1"/>
</dbReference>
<dbReference type="SMART" id="SM01204">
    <property type="entry name" value="FIST_C"/>
    <property type="match status" value="1"/>
</dbReference>
<dbReference type="EC" id="2.7.13.3" evidence="2"/>
<protein>
    <recommendedName>
        <fullName evidence="2">histidine kinase</fullName>
        <ecNumber evidence="2">2.7.13.3</ecNumber>
    </recommendedName>
</protein>
<comment type="caution">
    <text evidence="8">The sequence shown here is derived from an EMBL/GenBank/DDBJ whole genome shotgun (WGS) entry which is preliminary data.</text>
</comment>
<dbReference type="InterPro" id="IPR013702">
    <property type="entry name" value="FIST_domain_N"/>
</dbReference>
<dbReference type="SUPFAM" id="SSF47384">
    <property type="entry name" value="Homodimeric domain of signal transducing histidine kinase"/>
    <property type="match status" value="1"/>
</dbReference>
<evidence type="ECO:0000256" key="3">
    <source>
        <dbReference type="ARBA" id="ARBA00022553"/>
    </source>
</evidence>
<comment type="catalytic activity">
    <reaction evidence="1">
        <text>ATP + protein L-histidine = ADP + protein N-phospho-L-histidine.</text>
        <dbReference type="EC" id="2.7.13.3"/>
    </reaction>
</comment>
<dbReference type="CDD" id="cd00082">
    <property type="entry name" value="HisKA"/>
    <property type="match status" value="1"/>
</dbReference>
<dbReference type="AlphaFoldDB" id="A0A4V1M1C4"/>
<dbReference type="Pfam" id="PF08495">
    <property type="entry name" value="FIST"/>
    <property type="match status" value="1"/>
</dbReference>
<proteinExistence type="predicted"/>
<dbReference type="SUPFAM" id="SSF55874">
    <property type="entry name" value="ATPase domain of HSP90 chaperone/DNA topoisomerase II/histidine kinase"/>
    <property type="match status" value="1"/>
</dbReference>
<keyword evidence="9" id="KW-1185">Reference proteome</keyword>
<keyword evidence="6" id="KW-0902">Two-component regulatory system</keyword>
<dbReference type="PANTHER" id="PTHR45453:SF1">
    <property type="entry name" value="PHOSPHATE REGULON SENSOR PROTEIN PHOR"/>
    <property type="match status" value="1"/>
</dbReference>
<feature type="domain" description="Histidine kinase" evidence="7">
    <location>
        <begin position="426"/>
        <end position="631"/>
    </location>
</feature>
<dbReference type="Pfam" id="PF00512">
    <property type="entry name" value="HisKA"/>
    <property type="match status" value="1"/>
</dbReference>
<keyword evidence="5" id="KW-0418">Kinase</keyword>
<gene>
    <name evidence="8" type="ORF">CP965_05085</name>
</gene>
<dbReference type="SMART" id="SM00897">
    <property type="entry name" value="FIST"/>
    <property type="match status" value="1"/>
</dbReference>
<dbReference type="InterPro" id="IPR005467">
    <property type="entry name" value="His_kinase_dom"/>
</dbReference>
<dbReference type="InterPro" id="IPR003661">
    <property type="entry name" value="HisK_dim/P_dom"/>
</dbReference>
<dbReference type="Proteomes" id="UP000289718">
    <property type="component" value="Unassembled WGS sequence"/>
</dbReference>
<dbReference type="OrthoDB" id="343514at2"/>
<sequence>MKTYNYIYQNNQFQNEIDYSLFKNKKNILIQIFCGQNISTLEYITNLLNKHLPQAICIGSTTDGEIKDNNVSTLGTMVAISVFENTTLKISIKNSENSFENGYEIAKDIITDNTKLIITFTDSTSTNGEDYLKGISSFNNSIMVCGGMAGDNGKFSKTYISAGKTIIDKGAVAVSLNSDILQVKNDIKHGWSPIGIEHTIDKIEGNRIYRISGMKAIDFYKKYLGNGNLHTFTEFPLMIKKAGISIARAAVTRYPDGSLGCGGGLREGDKVRLGIADAELIINTPFKYLEDIDSHPTESFFIYSCMARRRYMQKLTLLEIEPFTSIATTSGFFTNAEFFHENNKNELMNQTITLVGLSENPQSVEKPILSNNISNTQDISYAKTIQALTSLIQQSAKDQNEQAIALQKQIEYSETLLKNQKLFLKHSVHETNTPLSVIMSNIDLHEMEFGKNKYLENIEVAIKNLFSIYDDLSYLVKKDQVEYKVYTIDLIDFVRSRVNFFRNVAANMTNSRFLFRSNKVKVFIDFSESKLQRIIDNTLTNAIKYSYEGEIIKVDLESEGECIRFSVSSKSRRIQNPKKIFEEYYREEHSKDGFGLGLNLVKRICEEEGVLIKVNSNIEQTTFSYSFKGCK</sequence>
<keyword evidence="3" id="KW-0597">Phosphoprotein</keyword>
<name>A0A4V1M1C4_9BACT</name>
<reference evidence="8 9" key="1">
    <citation type="submission" date="2017-09" db="EMBL/GenBank/DDBJ databases">
        <title>Genomics of the genus Arcobacter.</title>
        <authorList>
            <person name="Perez-Cataluna A."/>
            <person name="Figueras M.J."/>
            <person name="Salas-Masso N."/>
        </authorList>
    </citation>
    <scope>NUCLEOTIDE SEQUENCE [LARGE SCALE GENOMIC DNA]</scope>
    <source>
        <strain evidence="8 9">F156-34</strain>
    </source>
</reference>
<dbReference type="InterPro" id="IPR036890">
    <property type="entry name" value="HATPase_C_sf"/>
</dbReference>
<dbReference type="SMART" id="SM00388">
    <property type="entry name" value="HisKA"/>
    <property type="match status" value="1"/>
</dbReference>
<accession>A0A4V1M1C4</accession>
<dbReference type="Gene3D" id="3.30.565.10">
    <property type="entry name" value="Histidine kinase-like ATPase, C-terminal domain"/>
    <property type="match status" value="1"/>
</dbReference>
<evidence type="ECO:0000313" key="9">
    <source>
        <dbReference type="Proteomes" id="UP000289718"/>
    </source>
</evidence>
<evidence type="ECO:0000256" key="1">
    <source>
        <dbReference type="ARBA" id="ARBA00000085"/>
    </source>
</evidence>
<dbReference type="InterPro" id="IPR003594">
    <property type="entry name" value="HATPase_dom"/>
</dbReference>
<dbReference type="Pfam" id="PF10442">
    <property type="entry name" value="FIST_C"/>
    <property type="match status" value="1"/>
</dbReference>
<dbReference type="PROSITE" id="PS50109">
    <property type="entry name" value="HIS_KIN"/>
    <property type="match status" value="1"/>
</dbReference>
<dbReference type="SMART" id="SM00387">
    <property type="entry name" value="HATPase_c"/>
    <property type="match status" value="1"/>
</dbReference>
<evidence type="ECO:0000313" key="8">
    <source>
        <dbReference type="EMBL" id="RXK13174.1"/>
    </source>
</evidence>
<dbReference type="PANTHER" id="PTHR45453">
    <property type="entry name" value="PHOSPHATE REGULON SENSOR PROTEIN PHOR"/>
    <property type="match status" value="1"/>
</dbReference>
<dbReference type="RefSeq" id="WP_129060995.1">
    <property type="nucleotide sequence ID" value="NZ_NXIE01000002.1"/>
</dbReference>
<dbReference type="GO" id="GO:0005886">
    <property type="term" value="C:plasma membrane"/>
    <property type="evidence" value="ECO:0007669"/>
    <property type="project" value="TreeGrafter"/>
</dbReference>
<dbReference type="Pfam" id="PF02518">
    <property type="entry name" value="HATPase_c"/>
    <property type="match status" value="1"/>
</dbReference>